<keyword evidence="2" id="KW-1185">Reference proteome</keyword>
<protein>
    <submittedName>
        <fullName evidence="1">Uncharacterized protein</fullName>
    </submittedName>
</protein>
<reference evidence="2" key="1">
    <citation type="journal article" date="2015" name="Nat. Genet.">
        <title>The genome and transcriptome of the zoonotic hookworm Ancylostoma ceylanicum identify infection-specific gene families.</title>
        <authorList>
            <person name="Schwarz E.M."/>
            <person name="Hu Y."/>
            <person name="Antoshechkin I."/>
            <person name="Miller M.M."/>
            <person name="Sternberg P.W."/>
            <person name="Aroian R.V."/>
        </authorList>
    </citation>
    <scope>NUCLEOTIDE SEQUENCE</scope>
    <source>
        <strain evidence="2">HY135</strain>
    </source>
</reference>
<sequence length="115" mass="12718">MLLQVASKVDHFAPATVSSSEALERIEALEKQVKRHHQQMTAELQGIREAASEVQQITPMLKLIAQKMALIDGKTQETATTSDVREGNLAHGIPLDDIENKIRKLHDEIVLPDTG</sequence>
<comment type="caution">
    <text evidence="1">The sequence shown here is derived from an EMBL/GenBank/DDBJ whole genome shotgun (WGS) entry which is preliminary data.</text>
</comment>
<dbReference type="AlphaFoldDB" id="A0A016TLQ4"/>
<accession>A0A016TLQ4</accession>
<name>A0A016TLQ4_9BILA</name>
<dbReference type="OrthoDB" id="10493461at2759"/>
<dbReference type="EMBL" id="JARK01001427">
    <property type="protein sequence ID" value="EYC03934.1"/>
    <property type="molecule type" value="Genomic_DNA"/>
</dbReference>
<evidence type="ECO:0000313" key="1">
    <source>
        <dbReference type="EMBL" id="EYC03934.1"/>
    </source>
</evidence>
<gene>
    <name evidence="1" type="primary">Acey_s0091.g2507</name>
    <name evidence="1" type="ORF">Y032_0091g2507</name>
</gene>
<dbReference type="Proteomes" id="UP000024635">
    <property type="component" value="Unassembled WGS sequence"/>
</dbReference>
<organism evidence="1 2">
    <name type="scientific">Ancylostoma ceylanicum</name>
    <dbReference type="NCBI Taxonomy" id="53326"/>
    <lineage>
        <taxon>Eukaryota</taxon>
        <taxon>Metazoa</taxon>
        <taxon>Ecdysozoa</taxon>
        <taxon>Nematoda</taxon>
        <taxon>Chromadorea</taxon>
        <taxon>Rhabditida</taxon>
        <taxon>Rhabditina</taxon>
        <taxon>Rhabditomorpha</taxon>
        <taxon>Strongyloidea</taxon>
        <taxon>Ancylostomatidae</taxon>
        <taxon>Ancylostomatinae</taxon>
        <taxon>Ancylostoma</taxon>
    </lineage>
</organism>
<proteinExistence type="predicted"/>
<evidence type="ECO:0000313" key="2">
    <source>
        <dbReference type="Proteomes" id="UP000024635"/>
    </source>
</evidence>